<evidence type="ECO:0000256" key="1">
    <source>
        <dbReference type="SAM" id="MobiDB-lite"/>
    </source>
</evidence>
<dbReference type="EMBL" id="JAAKGT010000002">
    <property type="protein sequence ID" value="NGM49043.1"/>
    <property type="molecule type" value="Genomic_DNA"/>
</dbReference>
<reference evidence="3" key="1">
    <citation type="submission" date="2020-02" db="EMBL/GenBank/DDBJ databases">
        <authorList>
            <person name="Gao J."/>
            <person name="Sun J."/>
        </authorList>
    </citation>
    <scope>NUCLEOTIDE SEQUENCE</scope>
    <source>
        <strain evidence="3">602-2</strain>
    </source>
</reference>
<feature type="signal peptide" evidence="2">
    <location>
        <begin position="1"/>
        <end position="27"/>
    </location>
</feature>
<dbReference type="RefSeq" id="WP_165256843.1">
    <property type="nucleotide sequence ID" value="NZ_JAAKGT010000002.1"/>
</dbReference>
<accession>A0A6G4QU81</accession>
<keyword evidence="2" id="KW-0732">Signal</keyword>
<protein>
    <recommendedName>
        <fullName evidence="4">DUF1570 domain-containing protein</fullName>
    </recommendedName>
</protein>
<name>A0A6G4QU81_9CAUL</name>
<sequence length="556" mass="61214">MGIWGIRGAALAVALTAGVLGAGQVSAQDLGAIDGLVVRSGKGGKWMRAESPRFTVYSNGDERVLREYVAKLELFDSLLRFRHGLPINGVPPRKLTLYLVGDVDEFKIVWPTVNSGVQGFYKADIDEIFAMALRQRADDHVIQHEYVHHFMMQYFPYGYPSWLVEGYAEYFGSVVIDGDKIELGRNKTRGADVAYGPWVSIDKVLGKRPSELKGSDSAAMFYAQAWLMTHYFMSDPGRYKQLLAYMKAVGDGGDPVKSMETITGLTADQLQVKLKAYGNSSAIPYQVLAATDLPPPKIEILRLSTTADDLLLAELSLRAAGLEAGEETEEKPQDAKPGKEETDKEAKARAEAAKARAEAREVRDKWRKKLLADVRAAAVRYPDERLPKLALARAELTFGDFAKGLALADQYAADYPEDPLGLELAGLARLRAADKDPDRRNELYKAAGVSFGKAFRLDDGRYQTLYGYARSRTVEANYPSENVLKVLDKAHELAPQVETITLTEARALIMRREYAEAAALLRPVAGDPHNRDAASSAQRLLQEIADKLPAAAEAAK</sequence>
<evidence type="ECO:0000313" key="3">
    <source>
        <dbReference type="EMBL" id="NGM49043.1"/>
    </source>
</evidence>
<feature type="compositionally biased region" description="Basic and acidic residues" evidence="1">
    <location>
        <begin position="330"/>
        <end position="353"/>
    </location>
</feature>
<feature type="region of interest" description="Disordered" evidence="1">
    <location>
        <begin position="322"/>
        <end position="353"/>
    </location>
</feature>
<organism evidence="3">
    <name type="scientific">Caulobacter sp. 602-2</name>
    <dbReference type="NCBI Taxonomy" id="2710887"/>
    <lineage>
        <taxon>Bacteria</taxon>
        <taxon>Pseudomonadati</taxon>
        <taxon>Pseudomonadota</taxon>
        <taxon>Alphaproteobacteria</taxon>
        <taxon>Caulobacterales</taxon>
        <taxon>Caulobacteraceae</taxon>
        <taxon>Caulobacter</taxon>
    </lineage>
</organism>
<gene>
    <name evidence="3" type="ORF">G5B46_05430</name>
</gene>
<evidence type="ECO:0008006" key="4">
    <source>
        <dbReference type="Google" id="ProtNLM"/>
    </source>
</evidence>
<evidence type="ECO:0000256" key="2">
    <source>
        <dbReference type="SAM" id="SignalP"/>
    </source>
</evidence>
<feature type="chain" id="PRO_5026291635" description="DUF1570 domain-containing protein" evidence="2">
    <location>
        <begin position="28"/>
        <end position="556"/>
    </location>
</feature>
<proteinExistence type="predicted"/>
<comment type="caution">
    <text evidence="3">The sequence shown here is derived from an EMBL/GenBank/DDBJ whole genome shotgun (WGS) entry which is preliminary data.</text>
</comment>
<dbReference type="AlphaFoldDB" id="A0A6G4QU81"/>